<dbReference type="PANTHER" id="PTHR13061:SF29">
    <property type="entry name" value="GAMMA CARBONIC ANHYDRASE-LIKE 1, MITOCHONDRIAL-RELATED"/>
    <property type="match status" value="1"/>
</dbReference>
<dbReference type="InterPro" id="IPR047324">
    <property type="entry name" value="LbH_gamma_CA-like"/>
</dbReference>
<feature type="non-terminal residue" evidence="1">
    <location>
        <position position="1"/>
    </location>
</feature>
<evidence type="ECO:0008006" key="2">
    <source>
        <dbReference type="Google" id="ProtNLM"/>
    </source>
</evidence>
<dbReference type="InterPro" id="IPR011004">
    <property type="entry name" value="Trimer_LpxA-like_sf"/>
</dbReference>
<evidence type="ECO:0000313" key="1">
    <source>
        <dbReference type="EMBL" id="SVA77390.1"/>
    </source>
</evidence>
<dbReference type="Pfam" id="PF00132">
    <property type="entry name" value="Hexapep"/>
    <property type="match status" value="1"/>
</dbReference>
<organism evidence="1">
    <name type="scientific">marine metagenome</name>
    <dbReference type="NCBI Taxonomy" id="408172"/>
    <lineage>
        <taxon>unclassified sequences</taxon>
        <taxon>metagenomes</taxon>
        <taxon>ecological metagenomes</taxon>
    </lineage>
</organism>
<reference evidence="1" key="1">
    <citation type="submission" date="2018-05" db="EMBL/GenBank/DDBJ databases">
        <authorList>
            <person name="Lanie J.A."/>
            <person name="Ng W.-L."/>
            <person name="Kazmierczak K.M."/>
            <person name="Andrzejewski T.M."/>
            <person name="Davidsen T.M."/>
            <person name="Wayne K.J."/>
            <person name="Tettelin H."/>
            <person name="Glass J.I."/>
            <person name="Rusch D."/>
            <person name="Podicherti R."/>
            <person name="Tsui H.-C.T."/>
            <person name="Winkler M.E."/>
        </authorList>
    </citation>
    <scope>NUCLEOTIDE SEQUENCE</scope>
</reference>
<sequence>VQKSDLRKNVTIKTPQIHESAFVAEGAKIIGDVIIKADSSIWYNTVCRGDINQIIVGERSNIQDNSVIHLENDQGVIIGDDVTVGHNAIIHGCTINDGALIGMGAIIMNGAVIGKGAVVGAGALIKENMIIPDLTLVVGIPGKVVKTFTDATFNENVKWARKYVKLARIHKLQKGD</sequence>
<dbReference type="AlphaFoldDB" id="A0A381YK93"/>
<proteinExistence type="predicted"/>
<name>A0A381YK93_9ZZZZ</name>
<gene>
    <name evidence="1" type="ORF">METZ01_LOCUS130244</name>
</gene>
<dbReference type="PANTHER" id="PTHR13061">
    <property type="entry name" value="DYNACTIN SUBUNIT P25"/>
    <property type="match status" value="1"/>
</dbReference>
<dbReference type="SUPFAM" id="SSF51161">
    <property type="entry name" value="Trimeric LpxA-like enzymes"/>
    <property type="match status" value="1"/>
</dbReference>
<protein>
    <recommendedName>
        <fullName evidence="2">Gamma carbonic anhydrase family protein</fullName>
    </recommendedName>
</protein>
<accession>A0A381YK93</accession>
<dbReference type="Gene3D" id="2.160.10.10">
    <property type="entry name" value="Hexapeptide repeat proteins"/>
    <property type="match status" value="1"/>
</dbReference>
<dbReference type="EMBL" id="UINC01018425">
    <property type="protein sequence ID" value="SVA77390.1"/>
    <property type="molecule type" value="Genomic_DNA"/>
</dbReference>
<dbReference type="InterPro" id="IPR050484">
    <property type="entry name" value="Transf_Hexapept/Carb_Anhydrase"/>
</dbReference>
<dbReference type="CDD" id="cd04645">
    <property type="entry name" value="LbH_gamma_CA_like"/>
    <property type="match status" value="1"/>
</dbReference>
<dbReference type="InterPro" id="IPR001451">
    <property type="entry name" value="Hexapep"/>
</dbReference>